<dbReference type="SUPFAM" id="SSF52540">
    <property type="entry name" value="P-loop containing nucleoside triphosphate hydrolases"/>
    <property type="match status" value="1"/>
</dbReference>
<proteinExistence type="predicted"/>
<dbReference type="KEGG" id="mmar:MODMU_2020"/>
<dbReference type="Pfam" id="PF00196">
    <property type="entry name" value="GerE"/>
    <property type="match status" value="1"/>
</dbReference>
<dbReference type="Pfam" id="PF13191">
    <property type="entry name" value="AAA_16"/>
    <property type="match status" value="1"/>
</dbReference>
<keyword evidence="5" id="KW-1185">Reference proteome</keyword>
<evidence type="ECO:0000256" key="2">
    <source>
        <dbReference type="ARBA" id="ARBA00022840"/>
    </source>
</evidence>
<dbReference type="InterPro" id="IPR000792">
    <property type="entry name" value="Tscrpt_reg_LuxR_C"/>
</dbReference>
<dbReference type="GO" id="GO:0005737">
    <property type="term" value="C:cytoplasm"/>
    <property type="evidence" value="ECO:0007669"/>
    <property type="project" value="TreeGrafter"/>
</dbReference>
<dbReference type="PATRIC" id="fig|477641.3.peg.1911"/>
<dbReference type="eggNOG" id="COG2771">
    <property type="taxonomic scope" value="Bacteria"/>
</dbReference>
<dbReference type="OMA" id="HYQAHIH"/>
<dbReference type="InterPro" id="IPR027417">
    <property type="entry name" value="P-loop_NTPase"/>
</dbReference>
<dbReference type="GO" id="GO:0006355">
    <property type="term" value="P:regulation of DNA-templated transcription"/>
    <property type="evidence" value="ECO:0007669"/>
    <property type="project" value="InterPro"/>
</dbReference>
<dbReference type="STRING" id="477641.MODMU_2020"/>
<dbReference type="PANTHER" id="PTHR16305">
    <property type="entry name" value="TESTICULAR SOLUBLE ADENYLYL CYCLASE"/>
    <property type="match status" value="1"/>
</dbReference>
<dbReference type="Gene3D" id="1.10.10.10">
    <property type="entry name" value="Winged helix-like DNA-binding domain superfamily/Winged helix DNA-binding domain"/>
    <property type="match status" value="1"/>
</dbReference>
<accession>I4EVP2</accession>
<keyword evidence="1" id="KW-0547">Nucleotide-binding</keyword>
<dbReference type="SMART" id="SM00421">
    <property type="entry name" value="HTH_LUXR"/>
    <property type="match status" value="1"/>
</dbReference>
<gene>
    <name evidence="4" type="ordered locus">MODMU_2020</name>
</gene>
<dbReference type="SUPFAM" id="SSF46894">
    <property type="entry name" value="C-terminal effector domain of the bipartite response regulators"/>
    <property type="match status" value="1"/>
</dbReference>
<dbReference type="PRINTS" id="PR00038">
    <property type="entry name" value="HTHLUXR"/>
</dbReference>
<evidence type="ECO:0000259" key="3">
    <source>
        <dbReference type="PROSITE" id="PS50043"/>
    </source>
</evidence>
<dbReference type="GO" id="GO:0005524">
    <property type="term" value="F:ATP binding"/>
    <property type="evidence" value="ECO:0007669"/>
    <property type="project" value="UniProtKB-KW"/>
</dbReference>
<dbReference type="HOGENOM" id="CLU_006850_4_1_11"/>
<dbReference type="InterPro" id="IPR016032">
    <property type="entry name" value="Sig_transdc_resp-reg_C-effctor"/>
</dbReference>
<dbReference type="PROSITE" id="PS00622">
    <property type="entry name" value="HTH_LUXR_1"/>
    <property type="match status" value="1"/>
</dbReference>
<name>I4EVP2_MODI5</name>
<sequence>MTLEGRDAELEVLTALVRGLPERGQALVLLGEAGAGKTALLVAATRTGPAELLVLAASGVEFEADLPYAALSQLVLPLVDALGALGRPHRQALRTALGLEDGPSPTAGAVAGAALALLTEASRSRPVLVTVDDLQWVDRLSAAVLGFVARRVGPLRIGLVATLRTGTSTAFERSDLTELEIRPLPPDAATRVLAARFPGLTRAQTARFVHEARGNALALLELPTAPSGGTGDGPTSGSVSRRVQHLFASRVSGLPPRSRQVLLLTALSGTGHLQVLHAAAGPPVLADLAPAERADLVYVDDRVRRVGFCHPLAGAAVVALSTAEERHAAHRALAAAVDGDVVRRAVHLAGASIEPDEDVATALDEAAGLHLRRGDPNGAVEALVRAAQLSPSPRDRRRRLAEAAYLGADVTGDLDGALALLEQARSGAVELPQSLAAALAASYVLLNGDCDIDAAHGLLAGALAAVGGDLDATDGDLADVLHSLLLVCWTGGRAELWRSFDAAVARLRPGAPPLLALCAGTFADPAHRAAPLLSALAGAIRELHDERDPVLITRVGLASVYVDRIEDCRPALDRVVEDGRSGGAVALAMHALTTLSNDDWHHGRWDRVLAQTSEGVQLAERHGYHRYSWILGSYLAALVGTVRGDLERSRVAADELHDWAQTRGAGVAAVFAAHLRCLAALSTGDVEEAYQQACAVSPAGDLPPHVPHALWVALDLVEAAERSGHHAAARAHVDALLALDVAGLSSRLALVVGTAAGVVAPEAEYRALFESALAGDESPRWCFDHARSRLLFGERLQRSRASKLARTHLSAAAELFADLGAVPWRERAERELRATGEHHVRQHRADPGALTAQELQIAMLAAEGKTNKEIGRLLYVSPRTVGAHLYSLFPRLGITSRAALRDALTAMGHAPAPPR</sequence>
<dbReference type="Gene3D" id="1.25.40.10">
    <property type="entry name" value="Tetratricopeptide repeat domain"/>
    <property type="match status" value="1"/>
</dbReference>
<evidence type="ECO:0000256" key="1">
    <source>
        <dbReference type="ARBA" id="ARBA00022741"/>
    </source>
</evidence>
<dbReference type="EMBL" id="FO203431">
    <property type="protein sequence ID" value="CCH87455.1"/>
    <property type="molecule type" value="Genomic_DNA"/>
</dbReference>
<dbReference type="InterPro" id="IPR036388">
    <property type="entry name" value="WH-like_DNA-bd_sf"/>
</dbReference>
<protein>
    <submittedName>
        <fullName evidence="4">Transcriptional regulator, LuxR family</fullName>
    </submittedName>
</protein>
<organism evidence="4 5">
    <name type="scientific">Modestobacter italicus (strain DSM 44449 / CECT 9708 / BC 501)</name>
    <dbReference type="NCBI Taxonomy" id="2732864"/>
    <lineage>
        <taxon>Bacteria</taxon>
        <taxon>Bacillati</taxon>
        <taxon>Actinomycetota</taxon>
        <taxon>Actinomycetes</taxon>
        <taxon>Geodermatophilales</taxon>
        <taxon>Geodermatophilaceae</taxon>
        <taxon>Modestobacter</taxon>
    </lineage>
</organism>
<dbReference type="Proteomes" id="UP000006461">
    <property type="component" value="Chromosome"/>
</dbReference>
<dbReference type="InterPro" id="IPR011990">
    <property type="entry name" value="TPR-like_helical_dom_sf"/>
</dbReference>
<feature type="domain" description="HTH luxR-type" evidence="3">
    <location>
        <begin position="843"/>
        <end position="908"/>
    </location>
</feature>
<evidence type="ECO:0000313" key="5">
    <source>
        <dbReference type="Proteomes" id="UP000006461"/>
    </source>
</evidence>
<dbReference type="GO" id="GO:0004016">
    <property type="term" value="F:adenylate cyclase activity"/>
    <property type="evidence" value="ECO:0007669"/>
    <property type="project" value="TreeGrafter"/>
</dbReference>
<dbReference type="CDD" id="cd06170">
    <property type="entry name" value="LuxR_C_like"/>
    <property type="match status" value="1"/>
</dbReference>
<keyword evidence="2" id="KW-0067">ATP-binding</keyword>
<dbReference type="GO" id="GO:0003677">
    <property type="term" value="F:DNA binding"/>
    <property type="evidence" value="ECO:0007669"/>
    <property type="project" value="InterPro"/>
</dbReference>
<dbReference type="PANTHER" id="PTHR16305:SF35">
    <property type="entry name" value="TRANSCRIPTIONAL ACTIVATOR DOMAIN"/>
    <property type="match status" value="1"/>
</dbReference>
<dbReference type="PROSITE" id="PS50043">
    <property type="entry name" value="HTH_LUXR_2"/>
    <property type="match status" value="1"/>
</dbReference>
<dbReference type="InterPro" id="IPR041664">
    <property type="entry name" value="AAA_16"/>
</dbReference>
<dbReference type="AlphaFoldDB" id="I4EVP2"/>
<reference evidence="4 5" key="1">
    <citation type="journal article" date="2012" name="J. Bacteriol.">
        <title>Genome Sequence of Radiation-Resistant Modestobacter marinus Strain BC501, a Representative Actinobacterium That Thrives on Calcareous Stone Surfaces.</title>
        <authorList>
            <person name="Normand P."/>
            <person name="Gury J."/>
            <person name="Pujic P."/>
            <person name="Chouaia B."/>
            <person name="Crotti E."/>
            <person name="Brusetti L."/>
            <person name="Daffonchio D."/>
            <person name="Vacherie B."/>
            <person name="Barbe V."/>
            <person name="Medigue C."/>
            <person name="Calteau A."/>
            <person name="Ghodhbane-Gtari F."/>
            <person name="Essoussi I."/>
            <person name="Nouioui I."/>
            <person name="Abbassi-Ghozzi I."/>
            <person name="Gtari M."/>
        </authorList>
    </citation>
    <scope>NUCLEOTIDE SEQUENCE [LARGE SCALE GENOMIC DNA]</scope>
    <source>
        <strain evidence="5">BC 501</strain>
    </source>
</reference>
<evidence type="ECO:0000313" key="4">
    <source>
        <dbReference type="EMBL" id="CCH87455.1"/>
    </source>
</evidence>